<dbReference type="InterPro" id="IPR001173">
    <property type="entry name" value="Glyco_trans_2-like"/>
</dbReference>
<name>K9TE59_9CYAN</name>
<dbReference type="CDD" id="cd03809">
    <property type="entry name" value="GT4_MtfB-like"/>
    <property type="match status" value="1"/>
</dbReference>
<proteinExistence type="predicted"/>
<evidence type="ECO:0000256" key="3">
    <source>
        <dbReference type="ARBA" id="ARBA00022737"/>
    </source>
</evidence>
<dbReference type="InterPro" id="IPR029044">
    <property type="entry name" value="Nucleotide-diphossugar_trans"/>
</dbReference>
<dbReference type="InterPro" id="IPR028098">
    <property type="entry name" value="Glyco_trans_4-like_N"/>
</dbReference>
<dbReference type="STRING" id="56110.Oscil6304_0533"/>
<dbReference type="PANTHER" id="PTHR46401:SF2">
    <property type="entry name" value="GLYCOSYLTRANSFERASE WBBK-RELATED"/>
    <property type="match status" value="1"/>
</dbReference>
<feature type="region of interest" description="Disordered" evidence="5">
    <location>
        <begin position="1348"/>
        <end position="1367"/>
    </location>
</feature>
<dbReference type="GO" id="GO:0016757">
    <property type="term" value="F:glycosyltransferase activity"/>
    <property type="evidence" value="ECO:0007669"/>
    <property type="project" value="TreeGrafter"/>
</dbReference>
<dbReference type="InterPro" id="IPR029489">
    <property type="entry name" value="OGT/SEC/SPY_C"/>
</dbReference>
<keyword evidence="10" id="KW-1185">Reference proteome</keyword>
<dbReference type="eggNOG" id="COG1216">
    <property type="taxonomic scope" value="Bacteria"/>
</dbReference>
<feature type="domain" description="O-GlcNAc transferase C-terminal" evidence="8">
    <location>
        <begin position="1733"/>
        <end position="1936"/>
    </location>
</feature>
<keyword evidence="2 9" id="KW-0808">Transferase</keyword>
<feature type="domain" description="Glycosyltransferase subfamily 4-like N-terminal" evidence="7">
    <location>
        <begin position="1006"/>
        <end position="1154"/>
    </location>
</feature>
<evidence type="ECO:0000313" key="10">
    <source>
        <dbReference type="Proteomes" id="UP000010367"/>
    </source>
</evidence>
<dbReference type="InterPro" id="IPR029063">
    <property type="entry name" value="SAM-dependent_MTases_sf"/>
</dbReference>
<dbReference type="EMBL" id="CP003607">
    <property type="protein sequence ID" value="AFY80279.1"/>
    <property type="molecule type" value="Genomic_DNA"/>
</dbReference>
<comment type="pathway">
    <text evidence="1">Protein modification; protein glycosylation.</text>
</comment>
<dbReference type="HOGENOM" id="CLU_232481_0_0_3"/>
<dbReference type="PATRIC" id="fig|56110.3.peg.639"/>
<dbReference type="Proteomes" id="UP000010367">
    <property type="component" value="Chromosome"/>
</dbReference>
<dbReference type="Pfam" id="PF13578">
    <property type="entry name" value="Methyltransf_24"/>
    <property type="match status" value="1"/>
</dbReference>
<evidence type="ECO:0000256" key="4">
    <source>
        <dbReference type="ARBA" id="ARBA00022803"/>
    </source>
</evidence>
<evidence type="ECO:0000313" key="9">
    <source>
        <dbReference type="EMBL" id="AFY80279.1"/>
    </source>
</evidence>
<dbReference type="Gene3D" id="3.40.50.150">
    <property type="entry name" value="Vaccinia Virus protein VP39"/>
    <property type="match status" value="1"/>
</dbReference>
<evidence type="ECO:0000256" key="1">
    <source>
        <dbReference type="ARBA" id="ARBA00004922"/>
    </source>
</evidence>
<evidence type="ECO:0000259" key="7">
    <source>
        <dbReference type="Pfam" id="PF13439"/>
    </source>
</evidence>
<evidence type="ECO:0000259" key="6">
    <source>
        <dbReference type="Pfam" id="PF00535"/>
    </source>
</evidence>
<evidence type="ECO:0000256" key="5">
    <source>
        <dbReference type="SAM" id="MobiDB-lite"/>
    </source>
</evidence>
<dbReference type="KEGG" id="oac:Oscil6304_0533"/>
<dbReference type="eggNOG" id="COG3914">
    <property type="taxonomic scope" value="Bacteria"/>
</dbReference>
<keyword evidence="4" id="KW-0802">TPR repeat</keyword>
<organism evidence="9 10">
    <name type="scientific">Oscillatoria acuminata PCC 6304</name>
    <dbReference type="NCBI Taxonomy" id="56110"/>
    <lineage>
        <taxon>Bacteria</taxon>
        <taxon>Bacillati</taxon>
        <taxon>Cyanobacteriota</taxon>
        <taxon>Cyanophyceae</taxon>
        <taxon>Oscillatoriophycideae</taxon>
        <taxon>Oscillatoriales</taxon>
        <taxon>Oscillatoriaceae</taxon>
        <taxon>Oscillatoria</taxon>
    </lineage>
</organism>
<sequence length="2093" mass="239184">MSSKFSVIIPTRQRHNTLKSAIQSVLNQTYQDFEVVVMDNYSTPETREVVASFNNSKIKYYRAPQRLSMSDNWELGLSHATGEYIIIIGDDDALLPDGLEIGSKLLDQYKINQVTWFRHPYFWPNAIQTWEQNRLHIPLNKNCVLANSKEQLQLFYQGKKTYEILPMLYNSFIHKDIIKEIRKKQETGRYFLPNCLTPDIYSGIVNAYFTENYLYTERPLSISGISGHSTGMSLAFPSLNSQPAQDFVAEQQRKTPQFIHGDLVASNNSVIVIASEQLTVKDFFFKDDRQYQFNMDALLNTLISQINNNPQEYEQSLAEIHQLAQKWNINLTQFTIPPKAEPIKRRYEGYVRNREGMVTALVVDCQKLDISTVDQAALLCSKIINEEIPYKNHRGEYYIDPDQAKSSIARGETMLRNPGEEPASDLQQFNREKLVQAIASLQVKQRVYAILTQLTSDRWMQSDLERYADPSENNAVWFDSISFLNWYAHNFKPKYYLEVGVRRGRSLAQVLAESPQTQAYGFDLWIDNYAGVPNPGPDFVFSELRKLGIQNLPTLISGNSHETLPNFFADPRQIQEFDLINIDGDHSYSGAKEDLEIAFAHLAPGGALMFDDITHPAHPELRLLWDEYREKFKDYLFIEDAFGTGTGVAFKPPFTQLSTFIAPVRQNETPTNLSESASLPIHFFTIVLNGEPFIRYHIDVFKNLPFQWHWHIVEGVADLKQDTAWSLRSGGKIENEMHRLGRSKDGTTEYLNELARLYPQQVTLYQKPEGVFWDGKREMVNAPLANIQEDCLLWQVDVDELWTVEQIATARQMFIKNPEKTAAFYWCWYFVGDNLAIASRNCYTQNPQQEWLRSWRFKPGMQWLSHEPPRLAEPLANGEWRDVGRVNPFRHEETEQQSLVFQHFAYVTIDQLSFKEKYYGYPNALNNWIELQKQTQFPLRLRDYFSWVQDDTIVNKATDLGIVPLAKPTLQFFPSDRSQGNTPTQTQRNFPFILIDGVFYQINNTGIARVWISLLQEWVKTGFAKQLLFLDRAGTAPRIPGIKYLCISSYDYNNTEADRRLLQDICDEENADIFISTYYTTPLSTPSVFMAYDMIPERYSTNLNAPMWREKHYGIRQGSAYITISEQTARDLVEFFPEIPRDRVTVAPCGIQPEFRPTTPAEITAFKAKYRLSKPYFLWVGSRTNLNQYKNALLFFQAFAQLPNRQLFDILCVGGEAQLEPEFQPYITDTTVHLLKLSDSELRLAYAGATALIYTSKYEGFGLPVLEAMACGCPVITCPNGAIPEVAGQAVIYVKDNDISGLVKAMQEIQKPEVRNPLIAAGLQRPGQFSWEKMAKIVRSTLISTAQNPRKEAIATPASPTPLEPGTLTHLQQTRQQLAQQWLNTPAEQLQSAYLGELGNAHKAMLESGIKHQAIAPSEQAVIRQLSGGIVWGLDAPNALQSLIAATLYCYPHQLQIPYTNAPIPKWFAQDYLQFMFARPTLFHEPGEVEQYYRYFQGWVKYVHQKIFSNPESPLWQSVAEFFTQGNANFAPLYFTQSNLKSVYSQRAEIIEFALKNRGFEVDYVFPSRSDNRPKIRLGILRDHFNLAKETLATLPVFEHLDRQRFEIILYGSWVNGSQLEWYCQSRADRLVKLPENLSEQVQTLRNDDLDILFIGTNITELNKPLTALAQHRLARVQVTSIASPVTTGIRNIDYYITGNLTAPTNTSSEQYCEKLVNIEGSGLCFRFPLSEPASTVNPTRASWGATEQTVVFMSGANFYKIIPELTETWAKILAAVPNSILVLYPFGPAWNSSYPAMPFWERLHRIFAQYGVDKGRLVLINTLPSPADIKECVKLADLYLDSYPYSGATSLLDPLQLGIPAIAWEGSSLRSRQAAALLREIHLADLIAQDESSYIQLATKLATNPQLRHHYRQQIQQQMQQNPPFLDSAAYSQKMGNLFEQLFQGGQTSPVMASATSPHTPSTPVSVSQEFLNRLIGCANLYYIDPSDESIHRELLQLRREFAELWLQIPGDRLRECYTQELGKAHQSVLNSGIQNQPLRETEQPFVQELMAKLTPGLDAPLGINAVLAFLLYQQRDRLPQFTQPLPDWLNG</sequence>
<dbReference type="OrthoDB" id="435926at2"/>
<dbReference type="PANTHER" id="PTHR46401">
    <property type="entry name" value="GLYCOSYLTRANSFERASE WBBK-RELATED"/>
    <property type="match status" value="1"/>
</dbReference>
<dbReference type="Pfam" id="PF13439">
    <property type="entry name" value="Glyco_transf_4"/>
    <property type="match status" value="1"/>
</dbReference>
<dbReference type="SUPFAM" id="SSF53448">
    <property type="entry name" value="Nucleotide-diphospho-sugar transferases"/>
    <property type="match status" value="1"/>
</dbReference>
<evidence type="ECO:0000259" key="8">
    <source>
        <dbReference type="Pfam" id="PF13844"/>
    </source>
</evidence>
<dbReference type="eggNOG" id="COG0438">
    <property type="taxonomic scope" value="Bacteria"/>
</dbReference>
<dbReference type="CDD" id="cd00761">
    <property type="entry name" value="Glyco_tranf_GTA_type"/>
    <property type="match status" value="1"/>
</dbReference>
<dbReference type="InParanoid" id="K9TE59"/>
<keyword evidence="3" id="KW-0677">Repeat</keyword>
<dbReference type="Gene3D" id="3.40.50.11380">
    <property type="match status" value="1"/>
</dbReference>
<dbReference type="SUPFAM" id="SSF53756">
    <property type="entry name" value="UDP-Glycosyltransferase/glycogen phosphorylase"/>
    <property type="match status" value="2"/>
</dbReference>
<protein>
    <submittedName>
        <fullName evidence="9">Putative O-linked N-acetylglucosamine transferase, SPINDLY family</fullName>
    </submittedName>
</protein>
<dbReference type="RefSeq" id="WP_015146929.1">
    <property type="nucleotide sequence ID" value="NC_019693.1"/>
</dbReference>
<feature type="domain" description="Glycosyltransferase 2-like" evidence="6">
    <location>
        <begin position="6"/>
        <end position="134"/>
    </location>
</feature>
<accession>K9TE59</accession>
<dbReference type="eggNOG" id="COG4122">
    <property type="taxonomic scope" value="Bacteria"/>
</dbReference>
<dbReference type="GO" id="GO:0009103">
    <property type="term" value="P:lipopolysaccharide biosynthetic process"/>
    <property type="evidence" value="ECO:0007669"/>
    <property type="project" value="TreeGrafter"/>
</dbReference>
<reference evidence="9 10" key="1">
    <citation type="submission" date="2012-06" db="EMBL/GenBank/DDBJ databases">
        <title>Finished chromosome of genome of Oscillatoria acuminata PCC 6304.</title>
        <authorList>
            <consortium name="US DOE Joint Genome Institute"/>
            <person name="Gugger M."/>
            <person name="Coursin T."/>
            <person name="Rippka R."/>
            <person name="Tandeau De Marsac N."/>
            <person name="Huntemann M."/>
            <person name="Wei C.-L."/>
            <person name="Han J."/>
            <person name="Detter J.C."/>
            <person name="Han C."/>
            <person name="Tapia R."/>
            <person name="Davenport K."/>
            <person name="Daligault H."/>
            <person name="Erkkila T."/>
            <person name="Gu W."/>
            <person name="Munk A.C.C."/>
            <person name="Teshima H."/>
            <person name="Xu Y."/>
            <person name="Chain P."/>
            <person name="Chen A."/>
            <person name="Krypides N."/>
            <person name="Mavromatis K."/>
            <person name="Markowitz V."/>
            <person name="Szeto E."/>
            <person name="Ivanova N."/>
            <person name="Mikhailova N."/>
            <person name="Ovchinnikova G."/>
            <person name="Pagani I."/>
            <person name="Pati A."/>
            <person name="Goodwin L."/>
            <person name="Peters L."/>
            <person name="Pitluck S."/>
            <person name="Woyke T."/>
            <person name="Kerfeld C."/>
        </authorList>
    </citation>
    <scope>NUCLEOTIDE SEQUENCE [LARGE SCALE GENOMIC DNA]</scope>
    <source>
        <strain evidence="9 10">PCC 6304</strain>
    </source>
</reference>
<dbReference type="Pfam" id="PF13844">
    <property type="entry name" value="Glyco_transf_41"/>
    <property type="match status" value="1"/>
</dbReference>
<dbReference type="Pfam" id="PF00535">
    <property type="entry name" value="Glycos_transf_2"/>
    <property type="match status" value="1"/>
</dbReference>
<gene>
    <name evidence="9" type="ORF">Oscil6304_0533</name>
</gene>
<evidence type="ECO:0000256" key="2">
    <source>
        <dbReference type="ARBA" id="ARBA00022679"/>
    </source>
</evidence>
<dbReference type="SUPFAM" id="SSF53335">
    <property type="entry name" value="S-adenosyl-L-methionine-dependent methyltransferases"/>
    <property type="match status" value="1"/>
</dbReference>
<dbReference type="Gene3D" id="3.40.50.2000">
    <property type="entry name" value="Glycogen Phosphorylase B"/>
    <property type="match status" value="3"/>
</dbReference>
<dbReference type="Gene3D" id="3.90.550.10">
    <property type="entry name" value="Spore Coat Polysaccharide Biosynthesis Protein SpsA, Chain A"/>
    <property type="match status" value="1"/>
</dbReference>
<dbReference type="Pfam" id="PF13692">
    <property type="entry name" value="Glyco_trans_1_4"/>
    <property type="match status" value="1"/>
</dbReference>